<dbReference type="GO" id="GO:0046872">
    <property type="term" value="F:metal ion binding"/>
    <property type="evidence" value="ECO:0007669"/>
    <property type="project" value="UniProtKB-KW"/>
</dbReference>
<dbReference type="PANTHER" id="PTHR43281">
    <property type="entry name" value="FARNESYL DIPHOSPHATE SYNTHASE"/>
    <property type="match status" value="1"/>
</dbReference>
<dbReference type="AlphaFoldDB" id="A0A1B4V643"/>
<dbReference type="Proteomes" id="UP000218899">
    <property type="component" value="Chromosome"/>
</dbReference>
<comment type="similarity">
    <text evidence="2 7">Belongs to the FPP/GGPP synthase family.</text>
</comment>
<dbReference type="FunFam" id="1.10.600.10:FF:000001">
    <property type="entry name" value="Geranylgeranyl diphosphate synthase"/>
    <property type="match status" value="1"/>
</dbReference>
<dbReference type="PROSITE" id="PS00723">
    <property type="entry name" value="POLYPRENYL_SYNTHASE_1"/>
    <property type="match status" value="1"/>
</dbReference>
<dbReference type="PROSITE" id="PS00444">
    <property type="entry name" value="POLYPRENYL_SYNTHASE_2"/>
    <property type="match status" value="1"/>
</dbReference>
<evidence type="ECO:0000256" key="7">
    <source>
        <dbReference type="RuleBase" id="RU004466"/>
    </source>
</evidence>
<evidence type="ECO:0000256" key="5">
    <source>
        <dbReference type="ARBA" id="ARBA00022842"/>
    </source>
</evidence>
<dbReference type="KEGG" id="sva:SVA_2475"/>
<dbReference type="NCBIfam" id="NF045485">
    <property type="entry name" value="FPPsyn"/>
    <property type="match status" value="1"/>
</dbReference>
<dbReference type="InterPro" id="IPR008949">
    <property type="entry name" value="Isoprenoid_synthase_dom_sf"/>
</dbReference>
<proteinExistence type="inferred from homology"/>
<dbReference type="Gene3D" id="1.10.600.10">
    <property type="entry name" value="Farnesyl Diphosphate Synthase"/>
    <property type="match status" value="1"/>
</dbReference>
<dbReference type="Pfam" id="PF00348">
    <property type="entry name" value="polyprenyl_synt"/>
    <property type="match status" value="1"/>
</dbReference>
<dbReference type="CDD" id="cd00685">
    <property type="entry name" value="Trans_IPPS_HT"/>
    <property type="match status" value="1"/>
</dbReference>
<dbReference type="GO" id="GO:0005737">
    <property type="term" value="C:cytoplasm"/>
    <property type="evidence" value="ECO:0007669"/>
    <property type="project" value="UniProtKB-ARBA"/>
</dbReference>
<dbReference type="GO" id="GO:0004659">
    <property type="term" value="F:prenyltransferase activity"/>
    <property type="evidence" value="ECO:0007669"/>
    <property type="project" value="InterPro"/>
</dbReference>
<evidence type="ECO:0000256" key="1">
    <source>
        <dbReference type="ARBA" id="ARBA00001946"/>
    </source>
</evidence>
<dbReference type="PANTHER" id="PTHR43281:SF1">
    <property type="entry name" value="FARNESYL DIPHOSPHATE SYNTHASE"/>
    <property type="match status" value="1"/>
</dbReference>
<organism evidence="8 9">
    <name type="scientific">Sulfurifustis variabilis</name>
    <dbReference type="NCBI Taxonomy" id="1675686"/>
    <lineage>
        <taxon>Bacteria</taxon>
        <taxon>Pseudomonadati</taxon>
        <taxon>Pseudomonadota</taxon>
        <taxon>Gammaproteobacteria</taxon>
        <taxon>Acidiferrobacterales</taxon>
        <taxon>Acidiferrobacteraceae</taxon>
        <taxon>Sulfurifustis</taxon>
    </lineage>
</organism>
<dbReference type="OrthoDB" id="9805316at2"/>
<sequence>MTAFDDTLQRLQARAEQALAACLPPVAPPAARLKEAMRYAALNGGKRVRACLVYATGTALGIPLDRLDPAACAVELVHTYSLIHDDLPCMDDDDLRRGKPSCHRAFDEATALLAGDALQALAFEILARCESARRARMTERLAEAIGAQGMAAGQAIDLAAVGRTLSEGELEDMHRRKTGALIQAAVMLAAESAEPLPAGWAAALSEYGAHVGLAFQIIDDVLDEEGEARTLGKTPGVDRARGKPTYPSVLGLPAAKQRARSLRDRALESLSPLGDNGRLLADLARYIVERSQ</sequence>
<dbReference type="GO" id="GO:0008654">
    <property type="term" value="P:phospholipid biosynthetic process"/>
    <property type="evidence" value="ECO:0007669"/>
    <property type="project" value="UniProtKB-ARBA"/>
</dbReference>
<keyword evidence="4" id="KW-0479">Metal-binding</keyword>
<protein>
    <submittedName>
        <fullName evidence="8">Farnesyl-diphosphate synthase</fullName>
    </submittedName>
</protein>
<dbReference type="SFLD" id="SFLDG01017">
    <property type="entry name" value="Polyprenyl_Transferase_Like"/>
    <property type="match status" value="1"/>
</dbReference>
<name>A0A1B4V643_9GAMM</name>
<keyword evidence="9" id="KW-1185">Reference proteome</keyword>
<comment type="cofactor">
    <cofactor evidence="1">
        <name>Mg(2+)</name>
        <dbReference type="ChEBI" id="CHEBI:18420"/>
    </cofactor>
</comment>
<evidence type="ECO:0000313" key="9">
    <source>
        <dbReference type="Proteomes" id="UP000218899"/>
    </source>
</evidence>
<keyword evidence="5" id="KW-0460">Magnesium</keyword>
<keyword evidence="3 7" id="KW-0808">Transferase</keyword>
<dbReference type="InterPro" id="IPR000092">
    <property type="entry name" value="Polyprenyl_synt"/>
</dbReference>
<evidence type="ECO:0000256" key="3">
    <source>
        <dbReference type="ARBA" id="ARBA00022679"/>
    </source>
</evidence>
<dbReference type="EMBL" id="AP014936">
    <property type="protein sequence ID" value="BAU49023.1"/>
    <property type="molecule type" value="Genomic_DNA"/>
</dbReference>
<dbReference type="SFLD" id="SFLDS00005">
    <property type="entry name" value="Isoprenoid_Synthase_Type_I"/>
    <property type="match status" value="1"/>
</dbReference>
<dbReference type="SUPFAM" id="SSF48576">
    <property type="entry name" value="Terpenoid synthases"/>
    <property type="match status" value="1"/>
</dbReference>
<dbReference type="InterPro" id="IPR033749">
    <property type="entry name" value="Polyprenyl_synt_CS"/>
</dbReference>
<keyword evidence="6" id="KW-0414">Isoprene biosynthesis</keyword>
<gene>
    <name evidence="8" type="ORF">SVA_2475</name>
</gene>
<reference evidence="8 9" key="1">
    <citation type="submission" date="2015-08" db="EMBL/GenBank/DDBJ databases">
        <title>Complete genome sequence of Sulfurifustis variabilis.</title>
        <authorList>
            <person name="Miura A."/>
            <person name="Kojima H."/>
            <person name="Fukui M."/>
        </authorList>
    </citation>
    <scope>NUCLEOTIDE SEQUENCE [LARGE SCALE GENOMIC DNA]</scope>
    <source>
        <strain evidence="9">skN76</strain>
    </source>
</reference>
<accession>A0A1B4V643</accession>
<evidence type="ECO:0000256" key="4">
    <source>
        <dbReference type="ARBA" id="ARBA00022723"/>
    </source>
</evidence>
<evidence type="ECO:0000313" key="8">
    <source>
        <dbReference type="EMBL" id="BAU49023.1"/>
    </source>
</evidence>
<evidence type="ECO:0000256" key="2">
    <source>
        <dbReference type="ARBA" id="ARBA00006706"/>
    </source>
</evidence>
<dbReference type="InterPro" id="IPR053378">
    <property type="entry name" value="Prenyl_diphosphate_synthase"/>
</dbReference>
<dbReference type="RefSeq" id="WP_096461478.1">
    <property type="nucleotide sequence ID" value="NZ_AP014936.1"/>
</dbReference>
<evidence type="ECO:0000256" key="6">
    <source>
        <dbReference type="ARBA" id="ARBA00023229"/>
    </source>
</evidence>
<dbReference type="GO" id="GO:0016114">
    <property type="term" value="P:terpenoid biosynthetic process"/>
    <property type="evidence" value="ECO:0007669"/>
    <property type="project" value="UniProtKB-ARBA"/>
</dbReference>